<feature type="region of interest" description="Disordered" evidence="5">
    <location>
        <begin position="273"/>
        <end position="294"/>
    </location>
</feature>
<dbReference type="SUPFAM" id="SSF81321">
    <property type="entry name" value="Family A G protein-coupled receptor-like"/>
    <property type="match status" value="1"/>
</dbReference>
<dbReference type="GO" id="GO:0005886">
    <property type="term" value="C:plasma membrane"/>
    <property type="evidence" value="ECO:0007669"/>
    <property type="project" value="TreeGrafter"/>
</dbReference>
<sequence>MRGLSPEDAASVIAIERACSAISLMGCMFVLVTFTISDAFRQRAINRMVFYATFGNMLTNVATLMTTSYTHSVDSFGCQLQAFLIQVFMQGDAYWALSMAINVYLTFYHKYDARMLRRMEIPYFLCCYGVPFIPGFTFIFVSNDSLGRPYGNAVLWCWLKGEWEVYRIATFYGPIWVAIVIAMTIYIRAGRQIYLKRRRMLNFSSTGTGTAVGSEPFSPLAEFSPAFNFKTTEVIQTTEIIQPPAPVAAAGTIASSGAAPQKDPNVSYSVTISAAPVPDNDNNSQPRPDSLDDIESAGEDTLISATSNPPGGKRARVTSTARVSVAPIITSSSNNNGGNGNGNSNGNNPPNTSQMRRRNYEINNATWSYTKCAILFFAVLLITWIPSSGNRVYSMINDGDVSKPLFFASAFVLPLQGFWNAIIYIVTSWAACKSLWGHCVAVVAGWGGCWARLRRVSLVEIADSKKNHVHRGGNAHAMGRVKPTGMVGMWGVSRKEGKEESTSMEDLTREGRAERVSPV</sequence>
<keyword evidence="4 6" id="KW-0472">Membrane</keyword>
<evidence type="ECO:0000256" key="1">
    <source>
        <dbReference type="ARBA" id="ARBA00004141"/>
    </source>
</evidence>
<reference evidence="8 9" key="1">
    <citation type="journal article" date="2016" name="Genome Announc.">
        <title>Genome Sequence of Madurella mycetomatis mm55, Isolated from a Human Mycetoma Case in Sudan.</title>
        <authorList>
            <person name="Smit S."/>
            <person name="Derks M.F."/>
            <person name="Bervoets S."/>
            <person name="Fahal A."/>
            <person name="van Leeuwen W."/>
            <person name="van Belkum A."/>
            <person name="van de Sande W.W."/>
        </authorList>
    </citation>
    <scope>NUCLEOTIDE SEQUENCE [LARGE SCALE GENOMIC DNA]</scope>
    <source>
        <strain evidence="9">mm55</strain>
    </source>
</reference>
<feature type="transmembrane region" description="Helical" evidence="6">
    <location>
        <begin position="168"/>
        <end position="189"/>
    </location>
</feature>
<dbReference type="VEuPathDB" id="FungiDB:MMYC01_204710"/>
<protein>
    <submittedName>
        <fullName evidence="8">Cyclic AMP receptor 1</fullName>
    </submittedName>
</protein>
<name>A0A175W739_9PEZI</name>
<dbReference type="InterPro" id="IPR017981">
    <property type="entry name" value="GPCR_2-like_7TM"/>
</dbReference>
<feature type="domain" description="G-protein coupled receptors family 2 profile 2" evidence="7">
    <location>
        <begin position="9"/>
        <end position="198"/>
    </location>
</feature>
<evidence type="ECO:0000256" key="4">
    <source>
        <dbReference type="ARBA" id="ARBA00023136"/>
    </source>
</evidence>
<dbReference type="PROSITE" id="PS50261">
    <property type="entry name" value="G_PROTEIN_RECEP_F2_4"/>
    <property type="match status" value="1"/>
</dbReference>
<evidence type="ECO:0000256" key="2">
    <source>
        <dbReference type="ARBA" id="ARBA00022692"/>
    </source>
</evidence>
<keyword evidence="2 6" id="KW-0812">Transmembrane</keyword>
<evidence type="ECO:0000313" key="9">
    <source>
        <dbReference type="Proteomes" id="UP000078237"/>
    </source>
</evidence>
<feature type="transmembrane region" description="Helical" evidence="6">
    <location>
        <begin position="93"/>
        <end position="109"/>
    </location>
</feature>
<dbReference type="GO" id="GO:0004930">
    <property type="term" value="F:G protein-coupled receptor activity"/>
    <property type="evidence" value="ECO:0007669"/>
    <property type="project" value="TreeGrafter"/>
</dbReference>
<evidence type="ECO:0000313" key="8">
    <source>
        <dbReference type="EMBL" id="KXX79355.1"/>
    </source>
</evidence>
<dbReference type="PANTHER" id="PTHR23112">
    <property type="entry name" value="G PROTEIN-COUPLED RECEPTOR 157-RELATED"/>
    <property type="match status" value="1"/>
</dbReference>
<dbReference type="GO" id="GO:0007189">
    <property type="term" value="P:adenylate cyclase-activating G protein-coupled receptor signaling pathway"/>
    <property type="evidence" value="ECO:0007669"/>
    <property type="project" value="TreeGrafter"/>
</dbReference>
<gene>
    <name evidence="8" type="ORF">MMYC01_204710</name>
</gene>
<feature type="transmembrane region" description="Helical" evidence="6">
    <location>
        <begin position="405"/>
        <end position="426"/>
    </location>
</feature>
<dbReference type="PANTHER" id="PTHR23112:SF22">
    <property type="entry name" value="G-PROTEIN COUPLED RECEPTOR"/>
    <property type="match status" value="1"/>
</dbReference>
<dbReference type="Pfam" id="PF05462">
    <property type="entry name" value="Dicty_CAR"/>
    <property type="match status" value="1"/>
</dbReference>
<evidence type="ECO:0000256" key="5">
    <source>
        <dbReference type="SAM" id="MobiDB-lite"/>
    </source>
</evidence>
<dbReference type="STRING" id="100816.A0A175W739"/>
<evidence type="ECO:0000256" key="6">
    <source>
        <dbReference type="SAM" id="Phobius"/>
    </source>
</evidence>
<feature type="transmembrane region" description="Helical" evidence="6">
    <location>
        <begin position="12"/>
        <end position="36"/>
    </location>
</feature>
<dbReference type="OrthoDB" id="18453at2759"/>
<evidence type="ECO:0000259" key="7">
    <source>
        <dbReference type="PROSITE" id="PS50261"/>
    </source>
</evidence>
<organism evidence="8 9">
    <name type="scientific">Madurella mycetomatis</name>
    <dbReference type="NCBI Taxonomy" id="100816"/>
    <lineage>
        <taxon>Eukaryota</taxon>
        <taxon>Fungi</taxon>
        <taxon>Dikarya</taxon>
        <taxon>Ascomycota</taxon>
        <taxon>Pezizomycotina</taxon>
        <taxon>Sordariomycetes</taxon>
        <taxon>Sordariomycetidae</taxon>
        <taxon>Sordariales</taxon>
        <taxon>Sordariales incertae sedis</taxon>
        <taxon>Madurella</taxon>
    </lineage>
</organism>
<dbReference type="Proteomes" id="UP000078237">
    <property type="component" value="Unassembled WGS sequence"/>
</dbReference>
<dbReference type="AlphaFoldDB" id="A0A175W739"/>
<accession>A0A175W739</accession>
<comment type="subcellular location">
    <subcellularLocation>
        <location evidence="1">Membrane</location>
        <topology evidence="1">Multi-pass membrane protein</topology>
    </subcellularLocation>
</comment>
<evidence type="ECO:0000256" key="3">
    <source>
        <dbReference type="ARBA" id="ARBA00022989"/>
    </source>
</evidence>
<feature type="transmembrane region" description="Helical" evidence="6">
    <location>
        <begin position="48"/>
        <end position="66"/>
    </location>
</feature>
<feature type="region of interest" description="Disordered" evidence="5">
    <location>
        <begin position="328"/>
        <end position="355"/>
    </location>
</feature>
<keyword evidence="3 6" id="KW-1133">Transmembrane helix</keyword>
<feature type="region of interest" description="Disordered" evidence="5">
    <location>
        <begin position="494"/>
        <end position="519"/>
    </location>
</feature>
<proteinExistence type="predicted"/>
<feature type="compositionally biased region" description="Low complexity" evidence="5">
    <location>
        <begin position="344"/>
        <end position="353"/>
    </location>
</feature>
<comment type="caution">
    <text evidence="8">The sequence shown here is derived from an EMBL/GenBank/DDBJ whole genome shotgun (WGS) entry which is preliminary data.</text>
</comment>
<keyword evidence="9" id="KW-1185">Reference proteome</keyword>
<feature type="transmembrane region" description="Helical" evidence="6">
    <location>
        <begin position="121"/>
        <end position="141"/>
    </location>
</feature>
<dbReference type="Gene3D" id="1.20.1070.10">
    <property type="entry name" value="Rhodopsin 7-helix transmembrane proteins"/>
    <property type="match status" value="1"/>
</dbReference>
<dbReference type="EMBL" id="LCTW02000089">
    <property type="protein sequence ID" value="KXX79355.1"/>
    <property type="molecule type" value="Genomic_DNA"/>
</dbReference>
<feature type="transmembrane region" description="Helical" evidence="6">
    <location>
        <begin position="365"/>
        <end position="385"/>
    </location>
</feature>
<keyword evidence="8" id="KW-0675">Receptor</keyword>
<dbReference type="GO" id="GO:0007166">
    <property type="term" value="P:cell surface receptor signaling pathway"/>
    <property type="evidence" value="ECO:0007669"/>
    <property type="project" value="InterPro"/>
</dbReference>